<proteinExistence type="predicted"/>
<evidence type="ECO:0000313" key="1">
    <source>
        <dbReference type="EMBL" id="GFY75330.1"/>
    </source>
</evidence>
<reference evidence="1" key="1">
    <citation type="submission" date="2020-08" db="EMBL/GenBank/DDBJ databases">
        <title>Multicomponent nature underlies the extraordinary mechanical properties of spider dragline silk.</title>
        <authorList>
            <person name="Kono N."/>
            <person name="Nakamura H."/>
            <person name="Mori M."/>
            <person name="Yoshida Y."/>
            <person name="Ohtoshi R."/>
            <person name="Malay A.D."/>
            <person name="Moran D.A.P."/>
            <person name="Tomita M."/>
            <person name="Numata K."/>
            <person name="Arakawa K."/>
        </authorList>
    </citation>
    <scope>NUCLEOTIDE SEQUENCE</scope>
</reference>
<dbReference type="EMBL" id="BMAV01021312">
    <property type="protein sequence ID" value="GFY75330.1"/>
    <property type="molecule type" value="Genomic_DNA"/>
</dbReference>
<dbReference type="OrthoDB" id="8063408at2759"/>
<dbReference type="AlphaFoldDB" id="A0A8X6YQT1"/>
<sequence>MPSSRRCCVLNPDCFCYICDEYVFKKYRKPIPDFVKTAYHYFKIKLRNQDKPWVPHIAFQKCVVCLRLWSSGKRDAVMFETPTIWREPQNHHDDCYFCVVKINGINPGN</sequence>
<name>A0A8X6YQT1_9ARAC</name>
<protein>
    <submittedName>
        <fullName evidence="1">Uncharacterized protein</fullName>
    </submittedName>
</protein>
<accession>A0A8X6YQT1</accession>
<evidence type="ECO:0000313" key="2">
    <source>
        <dbReference type="Proteomes" id="UP000886998"/>
    </source>
</evidence>
<gene>
    <name evidence="1" type="primary">B7P43_G03290</name>
    <name evidence="1" type="ORF">TNIN_349391</name>
</gene>
<comment type="caution">
    <text evidence="1">The sequence shown here is derived from an EMBL/GenBank/DDBJ whole genome shotgun (WGS) entry which is preliminary data.</text>
</comment>
<dbReference type="Proteomes" id="UP000886998">
    <property type="component" value="Unassembled WGS sequence"/>
</dbReference>
<organism evidence="1 2">
    <name type="scientific">Trichonephila inaurata madagascariensis</name>
    <dbReference type="NCBI Taxonomy" id="2747483"/>
    <lineage>
        <taxon>Eukaryota</taxon>
        <taxon>Metazoa</taxon>
        <taxon>Ecdysozoa</taxon>
        <taxon>Arthropoda</taxon>
        <taxon>Chelicerata</taxon>
        <taxon>Arachnida</taxon>
        <taxon>Araneae</taxon>
        <taxon>Araneomorphae</taxon>
        <taxon>Entelegynae</taxon>
        <taxon>Araneoidea</taxon>
        <taxon>Nephilidae</taxon>
        <taxon>Trichonephila</taxon>
        <taxon>Trichonephila inaurata</taxon>
    </lineage>
</organism>
<keyword evidence="2" id="KW-1185">Reference proteome</keyword>